<dbReference type="GO" id="GO:0008483">
    <property type="term" value="F:transaminase activity"/>
    <property type="evidence" value="ECO:0007669"/>
    <property type="project" value="InterPro"/>
</dbReference>
<organism evidence="5 6">
    <name type="scientific">Exophiala aquamarina CBS 119918</name>
    <dbReference type="NCBI Taxonomy" id="1182545"/>
    <lineage>
        <taxon>Eukaryota</taxon>
        <taxon>Fungi</taxon>
        <taxon>Dikarya</taxon>
        <taxon>Ascomycota</taxon>
        <taxon>Pezizomycotina</taxon>
        <taxon>Eurotiomycetes</taxon>
        <taxon>Chaetothyriomycetidae</taxon>
        <taxon>Chaetothyriales</taxon>
        <taxon>Herpotrichiellaceae</taxon>
        <taxon>Exophiala</taxon>
    </lineage>
</organism>
<keyword evidence="3 4" id="KW-0663">Pyridoxal phosphate</keyword>
<dbReference type="FunFam" id="3.40.640.10:FF:000004">
    <property type="entry name" value="Acetylornithine aminotransferase"/>
    <property type="match status" value="1"/>
</dbReference>
<dbReference type="VEuPathDB" id="FungiDB:A1O9_00509"/>
<dbReference type="GO" id="GO:0030170">
    <property type="term" value="F:pyridoxal phosphate binding"/>
    <property type="evidence" value="ECO:0007669"/>
    <property type="project" value="InterPro"/>
</dbReference>
<dbReference type="PANTHER" id="PTHR43094">
    <property type="entry name" value="AMINOTRANSFERASE"/>
    <property type="match status" value="1"/>
</dbReference>
<dbReference type="AlphaFoldDB" id="A0A072PRN5"/>
<comment type="cofactor">
    <cofactor evidence="1">
        <name>pyridoxal 5'-phosphate</name>
        <dbReference type="ChEBI" id="CHEBI:597326"/>
    </cofactor>
</comment>
<evidence type="ECO:0000313" key="6">
    <source>
        <dbReference type="Proteomes" id="UP000027920"/>
    </source>
</evidence>
<dbReference type="EMBL" id="AMGV01000001">
    <property type="protein sequence ID" value="KEF62536.1"/>
    <property type="molecule type" value="Genomic_DNA"/>
</dbReference>
<dbReference type="Proteomes" id="UP000027920">
    <property type="component" value="Unassembled WGS sequence"/>
</dbReference>
<keyword evidence="6" id="KW-1185">Reference proteome</keyword>
<proteinExistence type="inferred from homology"/>
<dbReference type="InterPro" id="IPR015424">
    <property type="entry name" value="PyrdxlP-dep_Trfase"/>
</dbReference>
<dbReference type="SUPFAM" id="SSF53383">
    <property type="entry name" value="PLP-dependent transferases"/>
    <property type="match status" value="1"/>
</dbReference>
<dbReference type="RefSeq" id="XP_013265126.1">
    <property type="nucleotide sequence ID" value="XM_013409672.1"/>
</dbReference>
<dbReference type="GeneID" id="25275460"/>
<dbReference type="CDD" id="cd00610">
    <property type="entry name" value="OAT_like"/>
    <property type="match status" value="1"/>
</dbReference>
<dbReference type="OrthoDB" id="5419315at2759"/>
<name>A0A072PRN5_9EURO</name>
<dbReference type="PANTHER" id="PTHR43094:SF1">
    <property type="entry name" value="AMINOTRANSFERASE CLASS-III"/>
    <property type="match status" value="1"/>
</dbReference>
<dbReference type="InterPro" id="IPR005814">
    <property type="entry name" value="Aminotrans_3"/>
</dbReference>
<evidence type="ECO:0000256" key="4">
    <source>
        <dbReference type="RuleBase" id="RU003560"/>
    </source>
</evidence>
<dbReference type="NCBIfam" id="NF005685">
    <property type="entry name" value="PRK07483.1"/>
    <property type="match status" value="1"/>
</dbReference>
<accession>A0A072PRN5</accession>
<sequence>MGGGSMQRSIVSGSQCLWARLARRTGRRATSARPRPIWQACAPARSFHTRQSLADSSAQAATARAPNKHEASVVDALRDEESGVLYTNIGDTPPRIVGSRGAYLYTADGREILDATGGAAVVSIGHNHPRVKEAIMRQLDQVAYSWAPLFTTEAGEKLAKVLVDSTGGRMSKVFVVSSGTEAVEAALKIARQYFLELPEKQPERTRFIARRQSYHGNTLGSLSVGGHVARKQIYNPILSTNTSHVSPCYPYRGQKDGESDEAYVSRLAQELDDEFQAVGPHTVCAFIAETVAGTTLGSVPATPGYFKAVKEVCNRHGALFILDEVMSGMGRTGTLHAWEQEGVVPDLQTVAKGLGAGYASVGALLINKRVVESLRHGTGIFSHSQTYQGHPVACAAAYEVQQVIQDEDLLQNAREMGAYLENTLKQRLGDHKNVGNIRGRGLFWGVEFVSDKRTKQPFPAERKVASLVSKTALVDHSLSLIPMSGMADGYSGDGVQIAPPYNITRSEIDTLVDRLEQVVRQVLG</sequence>
<dbReference type="InterPro" id="IPR015422">
    <property type="entry name" value="PyrdxlP-dep_Trfase_small"/>
</dbReference>
<dbReference type="Gene3D" id="3.90.1150.10">
    <property type="entry name" value="Aspartate Aminotransferase, domain 1"/>
    <property type="match status" value="1"/>
</dbReference>
<dbReference type="Gene3D" id="3.40.640.10">
    <property type="entry name" value="Type I PLP-dependent aspartate aminotransferase-like (Major domain)"/>
    <property type="match status" value="1"/>
</dbReference>
<dbReference type="InterPro" id="IPR015421">
    <property type="entry name" value="PyrdxlP-dep_Trfase_major"/>
</dbReference>
<reference evidence="5 6" key="1">
    <citation type="submission" date="2013-03" db="EMBL/GenBank/DDBJ databases">
        <title>The Genome Sequence of Exophiala aquamarina CBS 119918.</title>
        <authorList>
            <consortium name="The Broad Institute Genomics Platform"/>
            <person name="Cuomo C."/>
            <person name="de Hoog S."/>
            <person name="Gorbushina A."/>
            <person name="Walker B."/>
            <person name="Young S.K."/>
            <person name="Zeng Q."/>
            <person name="Gargeya S."/>
            <person name="Fitzgerald M."/>
            <person name="Haas B."/>
            <person name="Abouelleil A."/>
            <person name="Allen A.W."/>
            <person name="Alvarado L."/>
            <person name="Arachchi H.M."/>
            <person name="Berlin A.M."/>
            <person name="Chapman S.B."/>
            <person name="Gainer-Dewar J."/>
            <person name="Goldberg J."/>
            <person name="Griggs A."/>
            <person name="Gujja S."/>
            <person name="Hansen M."/>
            <person name="Howarth C."/>
            <person name="Imamovic A."/>
            <person name="Ireland A."/>
            <person name="Larimer J."/>
            <person name="McCowan C."/>
            <person name="Murphy C."/>
            <person name="Pearson M."/>
            <person name="Poon T.W."/>
            <person name="Priest M."/>
            <person name="Roberts A."/>
            <person name="Saif S."/>
            <person name="Shea T."/>
            <person name="Sisk P."/>
            <person name="Sykes S."/>
            <person name="Wortman J."/>
            <person name="Nusbaum C."/>
            <person name="Birren B."/>
        </authorList>
    </citation>
    <scope>NUCLEOTIDE SEQUENCE [LARGE SCALE GENOMIC DNA]</scope>
    <source>
        <strain evidence="5 6">CBS 119918</strain>
    </source>
</reference>
<dbReference type="Pfam" id="PF00202">
    <property type="entry name" value="Aminotran_3"/>
    <property type="match status" value="1"/>
</dbReference>
<evidence type="ECO:0000256" key="1">
    <source>
        <dbReference type="ARBA" id="ARBA00001933"/>
    </source>
</evidence>
<dbReference type="GO" id="GO:0005829">
    <property type="term" value="C:cytosol"/>
    <property type="evidence" value="ECO:0007669"/>
    <property type="project" value="TreeGrafter"/>
</dbReference>
<dbReference type="HOGENOM" id="CLU_016922_4_0_1"/>
<comment type="caution">
    <text evidence="5">The sequence shown here is derived from an EMBL/GenBank/DDBJ whole genome shotgun (WGS) entry which is preliminary data.</text>
</comment>
<dbReference type="STRING" id="1182545.A0A072PRN5"/>
<gene>
    <name evidence="5" type="ORF">A1O9_00509</name>
</gene>
<evidence type="ECO:0000313" key="5">
    <source>
        <dbReference type="EMBL" id="KEF62536.1"/>
    </source>
</evidence>
<comment type="similarity">
    <text evidence="2 4">Belongs to the class-III pyridoxal-phosphate-dependent aminotransferase family.</text>
</comment>
<evidence type="ECO:0000256" key="2">
    <source>
        <dbReference type="ARBA" id="ARBA00008954"/>
    </source>
</evidence>
<evidence type="ECO:0008006" key="7">
    <source>
        <dbReference type="Google" id="ProtNLM"/>
    </source>
</evidence>
<protein>
    <recommendedName>
        <fullName evidence="7">Aminotransferase</fullName>
    </recommendedName>
</protein>
<evidence type="ECO:0000256" key="3">
    <source>
        <dbReference type="ARBA" id="ARBA00022898"/>
    </source>
</evidence>